<sequence>MRVEPFSLEKKSQREGEWNLSPWRRNPKRKENGTLLLEEGIPRKRRMEPFFPRRKKMEPVSRRRRMELMYYMQKESYKPPFIPRRMEQREWNPRLLGMRRMELM</sequence>
<feature type="region of interest" description="Disordered" evidence="1">
    <location>
        <begin position="1"/>
        <end position="26"/>
    </location>
</feature>
<gene>
    <name evidence="2" type="ORF">AMTR_s00029p00160400</name>
</gene>
<feature type="compositionally biased region" description="Basic and acidic residues" evidence="1">
    <location>
        <begin position="1"/>
        <end position="17"/>
    </location>
</feature>
<dbReference type="HOGENOM" id="CLU_2253710_0_0_1"/>
<evidence type="ECO:0000313" key="2">
    <source>
        <dbReference type="EMBL" id="ERN09569.1"/>
    </source>
</evidence>
<reference evidence="3" key="1">
    <citation type="journal article" date="2013" name="Science">
        <title>The Amborella genome and the evolution of flowering plants.</title>
        <authorList>
            <consortium name="Amborella Genome Project"/>
        </authorList>
    </citation>
    <scope>NUCLEOTIDE SEQUENCE [LARGE SCALE GENOMIC DNA]</scope>
</reference>
<keyword evidence="3" id="KW-1185">Reference proteome</keyword>
<dbReference type="Proteomes" id="UP000017836">
    <property type="component" value="Unassembled WGS sequence"/>
</dbReference>
<dbReference type="EMBL" id="KI392980">
    <property type="protein sequence ID" value="ERN09569.1"/>
    <property type="molecule type" value="Genomic_DNA"/>
</dbReference>
<dbReference type="Gramene" id="ERN09569">
    <property type="protein sequence ID" value="ERN09569"/>
    <property type="gene ID" value="AMTR_s00029p00160400"/>
</dbReference>
<evidence type="ECO:0000256" key="1">
    <source>
        <dbReference type="SAM" id="MobiDB-lite"/>
    </source>
</evidence>
<organism evidence="2 3">
    <name type="scientific">Amborella trichopoda</name>
    <dbReference type="NCBI Taxonomy" id="13333"/>
    <lineage>
        <taxon>Eukaryota</taxon>
        <taxon>Viridiplantae</taxon>
        <taxon>Streptophyta</taxon>
        <taxon>Embryophyta</taxon>
        <taxon>Tracheophyta</taxon>
        <taxon>Spermatophyta</taxon>
        <taxon>Magnoliopsida</taxon>
        <taxon>Amborellales</taxon>
        <taxon>Amborellaceae</taxon>
        <taxon>Amborella</taxon>
    </lineage>
</organism>
<protein>
    <submittedName>
        <fullName evidence="2">Uncharacterized protein</fullName>
    </submittedName>
</protein>
<dbReference type="AlphaFoldDB" id="W1PP33"/>
<name>W1PP33_AMBTC</name>
<proteinExistence type="predicted"/>
<accession>W1PP33</accession>
<evidence type="ECO:0000313" key="3">
    <source>
        <dbReference type="Proteomes" id="UP000017836"/>
    </source>
</evidence>